<keyword evidence="8" id="KW-1133">Transmembrane helix</keyword>
<dbReference type="Pfam" id="PF02518">
    <property type="entry name" value="HATPase_c"/>
    <property type="match status" value="1"/>
</dbReference>
<evidence type="ECO:0000256" key="5">
    <source>
        <dbReference type="ARBA" id="ARBA00022777"/>
    </source>
</evidence>
<feature type="domain" description="Histidine kinase" evidence="9">
    <location>
        <begin position="687"/>
        <end position="777"/>
    </location>
</feature>
<dbReference type="PANTHER" id="PTHR24421:SF60">
    <property type="entry name" value="SENSOR HISTIDINE KINASE COMP"/>
    <property type="match status" value="1"/>
</dbReference>
<protein>
    <recommendedName>
        <fullName evidence="2">histidine kinase</fullName>
        <ecNumber evidence="2">2.7.13.3</ecNumber>
    </recommendedName>
</protein>
<dbReference type="EMBL" id="AP008955">
    <property type="protein sequence ID" value="BAH42266.1"/>
    <property type="molecule type" value="Genomic_DNA"/>
</dbReference>
<dbReference type="STRING" id="358681.BBR47_12890"/>
<evidence type="ECO:0000256" key="7">
    <source>
        <dbReference type="ARBA" id="ARBA00023012"/>
    </source>
</evidence>
<dbReference type="InterPro" id="IPR003594">
    <property type="entry name" value="HATPase_dom"/>
</dbReference>
<evidence type="ECO:0000256" key="1">
    <source>
        <dbReference type="ARBA" id="ARBA00000085"/>
    </source>
</evidence>
<comment type="catalytic activity">
    <reaction evidence="1">
        <text>ATP + protein L-histidine = ADP + protein N-phospho-L-histidine.</text>
        <dbReference type="EC" id="2.7.13.3"/>
    </reaction>
</comment>
<dbReference type="InterPro" id="IPR050482">
    <property type="entry name" value="Sensor_HK_TwoCompSys"/>
</dbReference>
<name>C0Z7M3_BREBN</name>
<keyword evidence="11" id="KW-1185">Reference proteome</keyword>
<feature type="transmembrane region" description="Helical" evidence="8">
    <location>
        <begin position="212"/>
        <end position="233"/>
    </location>
</feature>
<keyword evidence="6" id="KW-0067">ATP-binding</keyword>
<sequence length="791" mass="90796">MQLCKKQWLFIVLFVLAGLFASYASYLAFTKTLVNIYVEKMPDGAWIVSDNVVSEYNASQWAEENDIATGDRIIKIDGHSPDEDISVSRFGKIGTADILEVIKDGKRIVHHVQNEHSISYLVYCVILPGIIFVMLLLFSIFLLQKTEAKNVPSITLILFFLATGCGYVSGATAGLGDMIIRLGNTLGVLFCLVLLLHFLLSYFDLLHTRGRILLTLVYFTSTLLYVAEGFVSFAKIKEYFLTVYVVKLTFYSIVFLINLIVILLQYFHYRRTRKEAIMKVMLTGICVSYFPYVGLVTLPKTLFGFELIQTEVAVSFLFYLPVSFYYLVTAKQLLDIDFLLNRLKYYLLLSLLPSVLILLICMYVIGYSPNGMVSWLQLSLATYLIITLLFFAKETLDYELRHILFREKLNFQSSLDRFSREIMRVMKVVELDERLLAEIRDTLQVKAVSIAEIEPNQRKVHWLEGYPAPSTENIIQVLQKNSVMKIGDIVTDESGVFIHMGERNQNLAFVWLQNKPNQTQFNIDEIIWLKTMIRYVGLVYENLFLIEKLSDELEESLQKQKGVSPWLLRLFFRMSEKERRRLASDLHDSALQEQIVWYRRLDKLITDTNTPEAVASELTHIREGLLDVIYQIRQVCNELRPPFLQEMGIVEVLEGLISYTQQQENFTITFAKGEIPSDLDPEISISLYRIVQELLRNAAKHACASSVHITLDCNNEHLILHYSDNGQGMAETELRSTFSHMGIVGIQERVRCLRGSILFQTDVGKGFDVHVTLPVDRIADTLLLDGKEIYP</sequence>
<dbReference type="HOGENOM" id="CLU_021465_0_0_9"/>
<dbReference type="Gene3D" id="3.30.565.10">
    <property type="entry name" value="Histidine kinase-like ATPase, C-terminal domain"/>
    <property type="match status" value="1"/>
</dbReference>
<feature type="transmembrane region" description="Helical" evidence="8">
    <location>
        <begin position="239"/>
        <end position="264"/>
    </location>
</feature>
<feature type="transmembrane region" description="Helical" evidence="8">
    <location>
        <begin position="120"/>
        <end position="142"/>
    </location>
</feature>
<feature type="transmembrane region" description="Helical" evidence="8">
    <location>
        <begin position="276"/>
        <end position="296"/>
    </location>
</feature>
<dbReference type="SMART" id="SM00387">
    <property type="entry name" value="HATPase_c"/>
    <property type="match status" value="1"/>
</dbReference>
<feature type="transmembrane region" description="Helical" evidence="8">
    <location>
        <begin position="346"/>
        <end position="366"/>
    </location>
</feature>
<dbReference type="SUPFAM" id="SSF55781">
    <property type="entry name" value="GAF domain-like"/>
    <property type="match status" value="1"/>
</dbReference>
<dbReference type="SUPFAM" id="SSF55874">
    <property type="entry name" value="ATPase domain of HSP90 chaperone/DNA topoisomerase II/histidine kinase"/>
    <property type="match status" value="1"/>
</dbReference>
<dbReference type="PANTHER" id="PTHR24421">
    <property type="entry name" value="NITRATE/NITRITE SENSOR PROTEIN NARX-RELATED"/>
    <property type="match status" value="1"/>
</dbReference>
<dbReference type="InterPro" id="IPR005467">
    <property type="entry name" value="His_kinase_dom"/>
</dbReference>
<dbReference type="GO" id="GO:0005524">
    <property type="term" value="F:ATP binding"/>
    <property type="evidence" value="ECO:0007669"/>
    <property type="project" value="UniProtKB-KW"/>
</dbReference>
<keyword evidence="5 10" id="KW-0418">Kinase</keyword>
<evidence type="ECO:0000256" key="3">
    <source>
        <dbReference type="ARBA" id="ARBA00022679"/>
    </source>
</evidence>
<evidence type="ECO:0000256" key="4">
    <source>
        <dbReference type="ARBA" id="ARBA00022741"/>
    </source>
</evidence>
<dbReference type="eggNOG" id="COG4585">
    <property type="taxonomic scope" value="Bacteria"/>
</dbReference>
<evidence type="ECO:0000256" key="2">
    <source>
        <dbReference type="ARBA" id="ARBA00012438"/>
    </source>
</evidence>
<keyword evidence="8" id="KW-0812">Transmembrane</keyword>
<dbReference type="GO" id="GO:0016020">
    <property type="term" value="C:membrane"/>
    <property type="evidence" value="ECO:0007669"/>
    <property type="project" value="InterPro"/>
</dbReference>
<keyword evidence="4" id="KW-0547">Nucleotide-binding</keyword>
<feature type="transmembrane region" description="Helical" evidence="8">
    <location>
        <begin position="179"/>
        <end position="200"/>
    </location>
</feature>
<dbReference type="EC" id="2.7.13.3" evidence="2"/>
<keyword evidence="7" id="KW-0902">Two-component regulatory system</keyword>
<accession>C0Z7M3</accession>
<dbReference type="InterPro" id="IPR036890">
    <property type="entry name" value="HATPase_C_sf"/>
</dbReference>
<dbReference type="AlphaFoldDB" id="C0Z7M3"/>
<dbReference type="InterPro" id="IPR011712">
    <property type="entry name" value="Sig_transdc_His_kin_sub3_dim/P"/>
</dbReference>
<feature type="transmembrane region" description="Helical" evidence="8">
    <location>
        <begin position="154"/>
        <end position="173"/>
    </location>
</feature>
<proteinExistence type="predicted"/>
<organism evidence="10 11">
    <name type="scientific">Brevibacillus brevis (strain 47 / JCM 6285 / NBRC 100599)</name>
    <dbReference type="NCBI Taxonomy" id="358681"/>
    <lineage>
        <taxon>Bacteria</taxon>
        <taxon>Bacillati</taxon>
        <taxon>Bacillota</taxon>
        <taxon>Bacilli</taxon>
        <taxon>Bacillales</taxon>
        <taxon>Paenibacillaceae</taxon>
        <taxon>Brevibacillus</taxon>
    </lineage>
</organism>
<evidence type="ECO:0000256" key="8">
    <source>
        <dbReference type="SAM" id="Phobius"/>
    </source>
</evidence>
<evidence type="ECO:0000256" key="6">
    <source>
        <dbReference type="ARBA" id="ARBA00022840"/>
    </source>
</evidence>
<dbReference type="Proteomes" id="UP000001877">
    <property type="component" value="Chromosome"/>
</dbReference>
<keyword evidence="3 10" id="KW-0808">Transferase</keyword>
<dbReference type="PROSITE" id="PS50109">
    <property type="entry name" value="HIS_KIN"/>
    <property type="match status" value="1"/>
</dbReference>
<reference evidence="10 11" key="1">
    <citation type="submission" date="2005-03" db="EMBL/GenBank/DDBJ databases">
        <title>Brevibacillus brevis strain 47, complete genome.</title>
        <authorList>
            <person name="Hosoyama A."/>
            <person name="Yamada R."/>
            <person name="Hongo Y."/>
            <person name="Terui Y."/>
            <person name="Ankai A."/>
            <person name="Masuyama W."/>
            <person name="Sekiguchi M."/>
            <person name="Takeda T."/>
            <person name="Asano K."/>
            <person name="Ohji S."/>
            <person name="Ichikawa N."/>
            <person name="Narita S."/>
            <person name="Aoki N."/>
            <person name="Miura H."/>
            <person name="Matsushita S."/>
            <person name="Sekigawa T."/>
            <person name="Yamagata H."/>
            <person name="Yoshikawa H."/>
            <person name="Udaka S."/>
            <person name="Tanikawa S."/>
            <person name="Fujita N."/>
        </authorList>
    </citation>
    <scope>NUCLEOTIDE SEQUENCE [LARGE SCALE GENOMIC DNA]</scope>
    <source>
        <strain evidence="11">47 / JCM 6285 / NBRC 100599</strain>
    </source>
</reference>
<dbReference type="Pfam" id="PF07730">
    <property type="entry name" value="HisKA_3"/>
    <property type="match status" value="1"/>
</dbReference>
<evidence type="ECO:0000313" key="10">
    <source>
        <dbReference type="EMBL" id="BAH42266.1"/>
    </source>
</evidence>
<feature type="transmembrane region" description="Helical" evidence="8">
    <location>
        <begin position="372"/>
        <end position="392"/>
    </location>
</feature>
<evidence type="ECO:0000313" key="11">
    <source>
        <dbReference type="Proteomes" id="UP000001877"/>
    </source>
</evidence>
<dbReference type="CDD" id="cd16917">
    <property type="entry name" value="HATPase_UhpB-NarQ-NarX-like"/>
    <property type="match status" value="1"/>
</dbReference>
<dbReference type="GO" id="GO:0046983">
    <property type="term" value="F:protein dimerization activity"/>
    <property type="evidence" value="ECO:0007669"/>
    <property type="project" value="InterPro"/>
</dbReference>
<evidence type="ECO:0000259" key="9">
    <source>
        <dbReference type="PROSITE" id="PS50109"/>
    </source>
</evidence>
<keyword evidence="8" id="KW-0472">Membrane</keyword>
<dbReference type="GO" id="GO:0000155">
    <property type="term" value="F:phosphorelay sensor kinase activity"/>
    <property type="evidence" value="ECO:0007669"/>
    <property type="project" value="InterPro"/>
</dbReference>
<gene>
    <name evidence="10" type="primary">comP</name>
    <name evidence="10" type="ordered locus">BBR47_12890</name>
</gene>
<dbReference type="RefSeq" id="WP_012685017.1">
    <property type="nucleotide sequence ID" value="NC_012491.1"/>
</dbReference>
<feature type="transmembrane region" description="Helical" evidence="8">
    <location>
        <begin position="316"/>
        <end position="334"/>
    </location>
</feature>
<dbReference type="KEGG" id="bbe:BBR47_12890"/>